<evidence type="ECO:0000259" key="1">
    <source>
        <dbReference type="PROSITE" id="PS50013"/>
    </source>
</evidence>
<evidence type="ECO:0000313" key="2">
    <source>
        <dbReference type="EMBL" id="MBW0593226.1"/>
    </source>
</evidence>
<comment type="caution">
    <text evidence="2">The sequence shown here is derived from an EMBL/GenBank/DDBJ whole genome shotgun (WGS) entry which is preliminary data.</text>
</comment>
<feature type="domain" description="Chromo" evidence="1">
    <location>
        <begin position="48"/>
        <end position="89"/>
    </location>
</feature>
<sequence>MVGLLSNLEESQYSCLPPQPSISMEIHTPSLPYFPSGTPITIEKEEEWEVSQVLDSKLKRRKLWYLVDWKCFSQEPERSTWEPAKNLNN</sequence>
<dbReference type="AlphaFoldDB" id="A0A9Q3QBL9"/>
<dbReference type="OrthoDB" id="2630497at2759"/>
<dbReference type="InterPro" id="IPR023780">
    <property type="entry name" value="Chromo_domain"/>
</dbReference>
<accession>A0A9Q3QBL9</accession>
<dbReference type="GO" id="GO:0006338">
    <property type="term" value="P:chromatin remodeling"/>
    <property type="evidence" value="ECO:0007669"/>
    <property type="project" value="UniProtKB-ARBA"/>
</dbReference>
<keyword evidence="3" id="KW-1185">Reference proteome</keyword>
<dbReference type="EMBL" id="AVOT02153069">
    <property type="protein sequence ID" value="MBW0593226.1"/>
    <property type="molecule type" value="Genomic_DNA"/>
</dbReference>
<organism evidence="2 3">
    <name type="scientific">Austropuccinia psidii MF-1</name>
    <dbReference type="NCBI Taxonomy" id="1389203"/>
    <lineage>
        <taxon>Eukaryota</taxon>
        <taxon>Fungi</taxon>
        <taxon>Dikarya</taxon>
        <taxon>Basidiomycota</taxon>
        <taxon>Pucciniomycotina</taxon>
        <taxon>Pucciniomycetes</taxon>
        <taxon>Pucciniales</taxon>
        <taxon>Sphaerophragmiaceae</taxon>
        <taxon>Austropuccinia</taxon>
    </lineage>
</organism>
<dbReference type="SUPFAM" id="SSF54160">
    <property type="entry name" value="Chromo domain-like"/>
    <property type="match status" value="1"/>
</dbReference>
<dbReference type="Gene3D" id="2.40.50.40">
    <property type="match status" value="1"/>
</dbReference>
<dbReference type="PROSITE" id="PS50013">
    <property type="entry name" value="CHROMO_2"/>
    <property type="match status" value="1"/>
</dbReference>
<gene>
    <name evidence="2" type="ORF">O181_132941</name>
</gene>
<proteinExistence type="predicted"/>
<reference evidence="2" key="1">
    <citation type="submission" date="2021-03" db="EMBL/GenBank/DDBJ databases">
        <title>Draft genome sequence of rust myrtle Austropuccinia psidii MF-1, a brazilian biotype.</title>
        <authorList>
            <person name="Quecine M.C."/>
            <person name="Pachon D.M.R."/>
            <person name="Bonatelli M.L."/>
            <person name="Correr F.H."/>
            <person name="Franceschini L.M."/>
            <person name="Leite T.F."/>
            <person name="Margarido G.R.A."/>
            <person name="Almeida C.A."/>
            <person name="Ferrarezi J.A."/>
            <person name="Labate C.A."/>
        </authorList>
    </citation>
    <scope>NUCLEOTIDE SEQUENCE</scope>
    <source>
        <strain evidence="2">MF-1</strain>
    </source>
</reference>
<dbReference type="CDD" id="cd00024">
    <property type="entry name" value="CD_CSD"/>
    <property type="match status" value="1"/>
</dbReference>
<dbReference type="Proteomes" id="UP000765509">
    <property type="component" value="Unassembled WGS sequence"/>
</dbReference>
<dbReference type="InterPro" id="IPR000953">
    <property type="entry name" value="Chromo/chromo_shadow_dom"/>
</dbReference>
<protein>
    <recommendedName>
        <fullName evidence="1">Chromo domain-containing protein</fullName>
    </recommendedName>
</protein>
<dbReference type="InterPro" id="IPR016197">
    <property type="entry name" value="Chromo-like_dom_sf"/>
</dbReference>
<dbReference type="Pfam" id="PF00385">
    <property type="entry name" value="Chromo"/>
    <property type="match status" value="1"/>
</dbReference>
<name>A0A9Q3QBL9_9BASI</name>
<evidence type="ECO:0000313" key="3">
    <source>
        <dbReference type="Proteomes" id="UP000765509"/>
    </source>
</evidence>